<dbReference type="EC" id="2.7.11.1" evidence="5"/>
<protein>
    <recommendedName>
        <fullName evidence="6">Serine/threonine-protein kinase 40</fullName>
        <ecNumber evidence="5">2.7.11.1</ecNumber>
    </recommendedName>
</protein>
<dbReference type="InterPro" id="IPR024236">
    <property type="entry name" value="Ser/Thr_kinase_40"/>
</dbReference>
<name>A0A8J2RD87_9CRUS</name>
<accession>A0A8J2RD87</accession>
<dbReference type="SMART" id="SM00220">
    <property type="entry name" value="S_TKc"/>
    <property type="match status" value="1"/>
</dbReference>
<evidence type="ECO:0000256" key="2">
    <source>
        <dbReference type="ARBA" id="ARBA00004123"/>
    </source>
</evidence>
<dbReference type="GO" id="GO:0005634">
    <property type="term" value="C:nucleus"/>
    <property type="evidence" value="ECO:0007669"/>
    <property type="project" value="UniProtKB-SubCell"/>
</dbReference>
<organism evidence="18 19">
    <name type="scientific">Daphnia galeata</name>
    <dbReference type="NCBI Taxonomy" id="27404"/>
    <lineage>
        <taxon>Eukaryota</taxon>
        <taxon>Metazoa</taxon>
        <taxon>Ecdysozoa</taxon>
        <taxon>Arthropoda</taxon>
        <taxon>Crustacea</taxon>
        <taxon>Branchiopoda</taxon>
        <taxon>Diplostraca</taxon>
        <taxon>Cladocera</taxon>
        <taxon>Anomopoda</taxon>
        <taxon>Daphniidae</taxon>
        <taxon>Daphnia</taxon>
    </lineage>
</organism>
<keyword evidence="19" id="KW-1185">Reference proteome</keyword>
<keyword evidence="9" id="KW-0808">Transferase</keyword>
<feature type="region of interest" description="Disordered" evidence="16">
    <location>
        <begin position="1"/>
        <end position="24"/>
    </location>
</feature>
<keyword evidence="13" id="KW-0539">Nucleus</keyword>
<evidence type="ECO:0000256" key="5">
    <source>
        <dbReference type="ARBA" id="ARBA00012513"/>
    </source>
</evidence>
<comment type="catalytic activity">
    <reaction evidence="14">
        <text>L-threonyl-[protein] + ATP = O-phospho-L-threonyl-[protein] + ADP + H(+)</text>
        <dbReference type="Rhea" id="RHEA:46608"/>
        <dbReference type="Rhea" id="RHEA-COMP:11060"/>
        <dbReference type="Rhea" id="RHEA-COMP:11605"/>
        <dbReference type="ChEBI" id="CHEBI:15378"/>
        <dbReference type="ChEBI" id="CHEBI:30013"/>
        <dbReference type="ChEBI" id="CHEBI:30616"/>
        <dbReference type="ChEBI" id="CHEBI:61977"/>
        <dbReference type="ChEBI" id="CHEBI:456216"/>
        <dbReference type="EC" id="2.7.11.1"/>
    </reaction>
</comment>
<dbReference type="EMBL" id="CAKKLH010000002">
    <property type="protein sequence ID" value="CAH0098434.1"/>
    <property type="molecule type" value="Genomic_DNA"/>
</dbReference>
<evidence type="ECO:0000256" key="12">
    <source>
        <dbReference type="ARBA" id="ARBA00022840"/>
    </source>
</evidence>
<keyword evidence="8" id="KW-0723">Serine/threonine-protein kinase</keyword>
<keyword evidence="10" id="KW-0547">Nucleotide-binding</keyword>
<dbReference type="GO" id="GO:0005737">
    <property type="term" value="C:cytoplasm"/>
    <property type="evidence" value="ECO:0007669"/>
    <property type="project" value="UniProtKB-SubCell"/>
</dbReference>
<comment type="catalytic activity">
    <reaction evidence="15">
        <text>L-seryl-[protein] + ATP = O-phospho-L-seryl-[protein] + ADP + H(+)</text>
        <dbReference type="Rhea" id="RHEA:17989"/>
        <dbReference type="Rhea" id="RHEA-COMP:9863"/>
        <dbReference type="Rhea" id="RHEA-COMP:11604"/>
        <dbReference type="ChEBI" id="CHEBI:15378"/>
        <dbReference type="ChEBI" id="CHEBI:29999"/>
        <dbReference type="ChEBI" id="CHEBI:30616"/>
        <dbReference type="ChEBI" id="CHEBI:83421"/>
        <dbReference type="ChEBI" id="CHEBI:456216"/>
        <dbReference type="EC" id="2.7.11.1"/>
    </reaction>
</comment>
<dbReference type="PANTHER" id="PTHR22961:SF16">
    <property type="entry name" value="SERINE_THREONINE-PROTEIN KINASE 40"/>
    <property type="match status" value="1"/>
</dbReference>
<evidence type="ECO:0000256" key="11">
    <source>
        <dbReference type="ARBA" id="ARBA00022777"/>
    </source>
</evidence>
<comment type="subcellular location">
    <subcellularLocation>
        <location evidence="3">Cytoplasm</location>
    </subcellularLocation>
    <subcellularLocation>
        <location evidence="2">Nucleus</location>
    </subcellularLocation>
</comment>
<evidence type="ECO:0000256" key="15">
    <source>
        <dbReference type="ARBA" id="ARBA00048679"/>
    </source>
</evidence>
<dbReference type="InterPro" id="IPR008271">
    <property type="entry name" value="Ser/Thr_kinase_AS"/>
</dbReference>
<feature type="compositionally biased region" description="Low complexity" evidence="16">
    <location>
        <begin position="527"/>
        <end position="561"/>
    </location>
</feature>
<evidence type="ECO:0000256" key="3">
    <source>
        <dbReference type="ARBA" id="ARBA00004496"/>
    </source>
</evidence>
<evidence type="ECO:0000259" key="17">
    <source>
        <dbReference type="PROSITE" id="PS50011"/>
    </source>
</evidence>
<feature type="domain" description="Protein kinase" evidence="17">
    <location>
        <begin position="49"/>
        <end position="344"/>
    </location>
</feature>
<dbReference type="PROSITE" id="PS00108">
    <property type="entry name" value="PROTEIN_KINASE_ST"/>
    <property type="match status" value="1"/>
</dbReference>
<dbReference type="SUPFAM" id="SSF56112">
    <property type="entry name" value="Protein kinase-like (PK-like)"/>
    <property type="match status" value="1"/>
</dbReference>
<keyword evidence="7" id="KW-0963">Cytoplasm</keyword>
<keyword evidence="12" id="KW-0067">ATP-binding</keyword>
<evidence type="ECO:0000256" key="7">
    <source>
        <dbReference type="ARBA" id="ARBA00022490"/>
    </source>
</evidence>
<dbReference type="OrthoDB" id="410920at2759"/>
<evidence type="ECO:0000256" key="9">
    <source>
        <dbReference type="ARBA" id="ARBA00022679"/>
    </source>
</evidence>
<evidence type="ECO:0000313" key="18">
    <source>
        <dbReference type="EMBL" id="CAH0098434.1"/>
    </source>
</evidence>
<proteinExistence type="inferred from homology"/>
<evidence type="ECO:0000256" key="14">
    <source>
        <dbReference type="ARBA" id="ARBA00047899"/>
    </source>
</evidence>
<dbReference type="Gene3D" id="1.10.510.10">
    <property type="entry name" value="Transferase(Phosphotransferase) domain 1"/>
    <property type="match status" value="1"/>
</dbReference>
<evidence type="ECO:0000256" key="16">
    <source>
        <dbReference type="SAM" id="MobiDB-lite"/>
    </source>
</evidence>
<evidence type="ECO:0000256" key="10">
    <source>
        <dbReference type="ARBA" id="ARBA00022741"/>
    </source>
</evidence>
<dbReference type="InterPro" id="IPR011009">
    <property type="entry name" value="Kinase-like_dom_sf"/>
</dbReference>
<dbReference type="GO" id="GO:0004674">
    <property type="term" value="F:protein serine/threonine kinase activity"/>
    <property type="evidence" value="ECO:0007669"/>
    <property type="project" value="UniProtKB-KW"/>
</dbReference>
<dbReference type="Proteomes" id="UP000789390">
    <property type="component" value="Unassembled WGS sequence"/>
</dbReference>
<evidence type="ECO:0000256" key="8">
    <source>
        <dbReference type="ARBA" id="ARBA00022527"/>
    </source>
</evidence>
<dbReference type="GO" id="GO:0005524">
    <property type="term" value="F:ATP binding"/>
    <property type="evidence" value="ECO:0007669"/>
    <property type="project" value="UniProtKB-KW"/>
</dbReference>
<dbReference type="CDD" id="cd13974">
    <property type="entry name" value="STKc_SHIK"/>
    <property type="match status" value="1"/>
</dbReference>
<dbReference type="InterPro" id="IPR024104">
    <property type="entry name" value="Tribbles/Ser_Thr_kinase_40"/>
</dbReference>
<evidence type="ECO:0000256" key="13">
    <source>
        <dbReference type="ARBA" id="ARBA00023242"/>
    </source>
</evidence>
<dbReference type="PANTHER" id="PTHR22961">
    <property type="entry name" value="SER/THR PROTEIN KINASE-TRB"/>
    <property type="match status" value="1"/>
</dbReference>
<comment type="similarity">
    <text evidence="4">Belongs to the protein kinase superfamily. CAMK Ser/Thr protein kinase family.</text>
</comment>
<evidence type="ECO:0000256" key="4">
    <source>
        <dbReference type="ARBA" id="ARBA00006692"/>
    </source>
</evidence>
<evidence type="ECO:0000256" key="1">
    <source>
        <dbReference type="ARBA" id="ARBA00003412"/>
    </source>
</evidence>
<dbReference type="AlphaFoldDB" id="A0A8J2RD87"/>
<dbReference type="PROSITE" id="PS50011">
    <property type="entry name" value="PROTEIN_KINASE_DOM"/>
    <property type="match status" value="1"/>
</dbReference>
<gene>
    <name evidence="18" type="ORF">DGAL_LOCUS512</name>
</gene>
<keyword evidence="11" id="KW-0418">Kinase</keyword>
<sequence>MKRSASDDDGAGTPKKQLFSGSFPGHNSTTVYHVGELRNEKEVKRAGPFVIGPRLGNSPVRSITQCLARRSTTDEFFTLKMLIMKTLNEETQDEKQGKMLLLTEYSLLSLLHDQPGVIHHHGFFKDLAYEEQELRNGTVAITGKKVKRLNLVLDCLSPNDFCPHSHNYVNLQQYVIKEKKLTEQESLWIFREIVSVVNSLHQRNIVHRDLKLGNLVLNRQNRRITLINFCLGKHLANEEDLLRDQRGSPAYISPDVLSGKPYLGKPSDMWALGVVLFTMLYGQFPFYDSVPQELFRKIKAADFTIPRDGRVSDTTTRLVQKLLNLNPHQRLKAHQVVAVLDSTIATSHLSSSPERSLLQVVPDIDSDVPVEEEETPVTNLPRGVSEFESVLQRLQAIEESTGSLLAYHSVTVPGLSPFQVAKKHGNSSAHHAHLNLLSSLGRQQGSVRALSTEQMNRYRHLLPPRMMTSHQHFHEGTSATAVQRIASFSSYVAQSPISAFPPSAQSLRVVNPAFFSPSFLSHRLQQLQQQQQAQQQPPASLAPINGTRRIAIDSPISSSSSRQEDPPETLD</sequence>
<evidence type="ECO:0000256" key="6">
    <source>
        <dbReference type="ARBA" id="ARBA00016813"/>
    </source>
</evidence>
<dbReference type="Pfam" id="PF00069">
    <property type="entry name" value="Pkinase"/>
    <property type="match status" value="1"/>
</dbReference>
<comment type="caution">
    <text evidence="18">The sequence shown here is derived from an EMBL/GenBank/DDBJ whole genome shotgun (WGS) entry which is preliminary data.</text>
</comment>
<feature type="region of interest" description="Disordered" evidence="16">
    <location>
        <begin position="527"/>
        <end position="571"/>
    </location>
</feature>
<reference evidence="18" key="1">
    <citation type="submission" date="2021-11" db="EMBL/GenBank/DDBJ databases">
        <authorList>
            <person name="Schell T."/>
        </authorList>
    </citation>
    <scope>NUCLEOTIDE SEQUENCE</scope>
    <source>
        <strain evidence="18">M5</strain>
    </source>
</reference>
<evidence type="ECO:0000313" key="19">
    <source>
        <dbReference type="Proteomes" id="UP000789390"/>
    </source>
</evidence>
<dbReference type="InterPro" id="IPR000719">
    <property type="entry name" value="Prot_kinase_dom"/>
</dbReference>
<comment type="function">
    <text evidence="1">May be a negative regulator of NF-kappa-B and p53-mediated gene transcription.</text>
</comment>